<protein>
    <submittedName>
        <fullName evidence="8">V-set and transmembrane domain containing 1</fullName>
    </submittedName>
</protein>
<feature type="chain" id="PRO_5029744058" evidence="6">
    <location>
        <begin position="17"/>
        <end position="236"/>
    </location>
</feature>
<dbReference type="PANTHER" id="PTHR11738:SF180">
    <property type="entry name" value="V-SET AND TRANSMEMBRANE DOMAIN-CONTAINING PROTEIN 1"/>
    <property type="match status" value="1"/>
</dbReference>
<dbReference type="InterPro" id="IPR036179">
    <property type="entry name" value="Ig-like_dom_sf"/>
</dbReference>
<evidence type="ECO:0000256" key="1">
    <source>
        <dbReference type="ARBA" id="ARBA00022729"/>
    </source>
</evidence>
<dbReference type="InterPro" id="IPR003599">
    <property type="entry name" value="Ig_sub"/>
</dbReference>
<dbReference type="GO" id="GO:0002764">
    <property type="term" value="P:immune response-regulating signaling pathway"/>
    <property type="evidence" value="ECO:0007669"/>
    <property type="project" value="TreeGrafter"/>
</dbReference>
<dbReference type="EMBL" id="JACASF010000021">
    <property type="protein sequence ID" value="KAF6408428.1"/>
    <property type="molecule type" value="Genomic_DNA"/>
</dbReference>
<keyword evidence="2" id="KW-1015">Disulfide bond</keyword>
<dbReference type="OrthoDB" id="9837241at2759"/>
<dbReference type="InParanoid" id="A0A7J8CC56"/>
<keyword evidence="5" id="KW-0472">Membrane</keyword>
<organism evidence="8 9">
    <name type="scientific">Molossus molossus</name>
    <name type="common">Pallas' mastiff bat</name>
    <name type="synonym">Vespertilio molossus</name>
    <dbReference type="NCBI Taxonomy" id="27622"/>
    <lineage>
        <taxon>Eukaryota</taxon>
        <taxon>Metazoa</taxon>
        <taxon>Chordata</taxon>
        <taxon>Craniata</taxon>
        <taxon>Vertebrata</taxon>
        <taxon>Euteleostomi</taxon>
        <taxon>Mammalia</taxon>
        <taxon>Eutheria</taxon>
        <taxon>Laurasiatheria</taxon>
        <taxon>Chiroptera</taxon>
        <taxon>Yangochiroptera</taxon>
        <taxon>Molossidae</taxon>
        <taxon>Molossus</taxon>
    </lineage>
</organism>
<dbReference type="AlphaFoldDB" id="A0A7J8CC56"/>
<evidence type="ECO:0000256" key="5">
    <source>
        <dbReference type="SAM" id="Phobius"/>
    </source>
</evidence>
<feature type="domain" description="Immunoglobulin" evidence="7">
    <location>
        <begin position="34"/>
        <end position="118"/>
    </location>
</feature>
<gene>
    <name evidence="8" type="ORF">HJG59_019439</name>
</gene>
<keyword evidence="1 6" id="KW-0732">Signal</keyword>
<dbReference type="PANTHER" id="PTHR11738">
    <property type="entry name" value="MHC CLASS I NK CELL RECEPTOR"/>
    <property type="match status" value="1"/>
</dbReference>
<sequence>MITGFLSLLCLGLCLGYEVELENEKLSKPSLNALPGPVVKRSRNVTLRCQGHFQNVTFMLGKLQDPGYRQEQNSSGYHAEFLLTDLEPKNAGTYFCAYKTVGSHGWSQKSEYLQLEVTDDRVELGASSTKTDTRIIFVTAFSCLAIFLLFPSVLLIYRCSQQDSSPEESTKRTCHPKSPKHEASDSSKPERVSLSSSTEDPQEGTWADGNSKEPAEAAPVPTEEPPGYCECATLKA</sequence>
<proteinExistence type="predicted"/>
<feature type="compositionally biased region" description="Basic and acidic residues" evidence="4">
    <location>
        <begin position="179"/>
        <end position="191"/>
    </location>
</feature>
<accession>A0A7J8CC56</accession>
<comment type="caution">
    <text evidence="8">The sequence shown here is derived from an EMBL/GenBank/DDBJ whole genome shotgun (WGS) entry which is preliminary data.</text>
</comment>
<evidence type="ECO:0000256" key="4">
    <source>
        <dbReference type="SAM" id="MobiDB-lite"/>
    </source>
</evidence>
<dbReference type="FunFam" id="2.60.40.10:FF:000049">
    <property type="entry name" value="Leukocyte immunoglobulin-like receptor subfamily B member 1"/>
    <property type="match status" value="1"/>
</dbReference>
<keyword evidence="5" id="KW-1133">Transmembrane helix</keyword>
<dbReference type="SUPFAM" id="SSF48726">
    <property type="entry name" value="Immunoglobulin"/>
    <property type="match status" value="1"/>
</dbReference>
<dbReference type="GO" id="GO:0005886">
    <property type="term" value="C:plasma membrane"/>
    <property type="evidence" value="ECO:0007669"/>
    <property type="project" value="TreeGrafter"/>
</dbReference>
<evidence type="ECO:0000256" key="6">
    <source>
        <dbReference type="SAM" id="SignalP"/>
    </source>
</evidence>
<feature type="signal peptide" evidence="6">
    <location>
        <begin position="1"/>
        <end position="16"/>
    </location>
</feature>
<name>A0A7J8CC56_MOLMO</name>
<evidence type="ECO:0000259" key="7">
    <source>
        <dbReference type="SMART" id="SM00409"/>
    </source>
</evidence>
<keyword evidence="9" id="KW-1185">Reference proteome</keyword>
<dbReference type="InterPro" id="IPR013783">
    <property type="entry name" value="Ig-like_fold"/>
</dbReference>
<dbReference type="SMART" id="SM00409">
    <property type="entry name" value="IG"/>
    <property type="match status" value="1"/>
</dbReference>
<evidence type="ECO:0000256" key="3">
    <source>
        <dbReference type="ARBA" id="ARBA00023319"/>
    </source>
</evidence>
<evidence type="ECO:0000256" key="2">
    <source>
        <dbReference type="ARBA" id="ARBA00023157"/>
    </source>
</evidence>
<dbReference type="InterPro" id="IPR050412">
    <property type="entry name" value="Ig-like_Receptors_ImmuneReg"/>
</dbReference>
<dbReference type="Proteomes" id="UP000550707">
    <property type="component" value="Unassembled WGS sequence"/>
</dbReference>
<evidence type="ECO:0000313" key="8">
    <source>
        <dbReference type="EMBL" id="KAF6408428.1"/>
    </source>
</evidence>
<keyword evidence="5 8" id="KW-0812">Transmembrane</keyword>
<dbReference type="Pfam" id="PF13895">
    <property type="entry name" value="Ig_2"/>
    <property type="match status" value="1"/>
</dbReference>
<evidence type="ECO:0000313" key="9">
    <source>
        <dbReference type="Proteomes" id="UP000550707"/>
    </source>
</evidence>
<feature type="transmembrane region" description="Helical" evidence="5">
    <location>
        <begin position="135"/>
        <end position="157"/>
    </location>
</feature>
<reference evidence="8 9" key="1">
    <citation type="journal article" date="2020" name="Nature">
        <title>Six reference-quality genomes reveal evolution of bat adaptations.</title>
        <authorList>
            <person name="Jebb D."/>
            <person name="Huang Z."/>
            <person name="Pippel M."/>
            <person name="Hughes G.M."/>
            <person name="Lavrichenko K."/>
            <person name="Devanna P."/>
            <person name="Winkler S."/>
            <person name="Jermiin L.S."/>
            <person name="Skirmuntt E.C."/>
            <person name="Katzourakis A."/>
            <person name="Burkitt-Gray L."/>
            <person name="Ray D.A."/>
            <person name="Sullivan K.A.M."/>
            <person name="Roscito J.G."/>
            <person name="Kirilenko B.M."/>
            <person name="Davalos L.M."/>
            <person name="Corthals A.P."/>
            <person name="Power M.L."/>
            <person name="Jones G."/>
            <person name="Ransome R.D."/>
            <person name="Dechmann D.K.N."/>
            <person name="Locatelli A.G."/>
            <person name="Puechmaille S.J."/>
            <person name="Fedrigo O."/>
            <person name="Jarvis E.D."/>
            <person name="Hiller M."/>
            <person name="Vernes S.C."/>
            <person name="Myers E.W."/>
            <person name="Teeling E.C."/>
        </authorList>
    </citation>
    <scope>NUCLEOTIDE SEQUENCE [LARGE SCALE GENOMIC DNA]</scope>
    <source>
        <strain evidence="8">MMolMol1</strain>
        <tissue evidence="8">Muscle</tissue>
    </source>
</reference>
<dbReference type="Gene3D" id="2.60.40.10">
    <property type="entry name" value="Immunoglobulins"/>
    <property type="match status" value="1"/>
</dbReference>
<feature type="region of interest" description="Disordered" evidence="4">
    <location>
        <begin position="165"/>
        <end position="236"/>
    </location>
</feature>
<keyword evidence="3" id="KW-0393">Immunoglobulin domain</keyword>